<evidence type="ECO:0000313" key="1">
    <source>
        <dbReference type="EMBL" id="MBC8431448.1"/>
    </source>
</evidence>
<dbReference type="Proteomes" id="UP000605201">
    <property type="component" value="Unassembled WGS sequence"/>
</dbReference>
<protein>
    <submittedName>
        <fullName evidence="1">Uncharacterized protein</fullName>
    </submittedName>
</protein>
<proteinExistence type="predicted"/>
<name>A0A8J6NZJ5_9BACT</name>
<evidence type="ECO:0000313" key="2">
    <source>
        <dbReference type="Proteomes" id="UP000605201"/>
    </source>
</evidence>
<dbReference type="AlphaFoldDB" id="A0A8J6NZJ5"/>
<comment type="caution">
    <text evidence="1">The sequence shown here is derived from an EMBL/GenBank/DDBJ whole genome shotgun (WGS) entry which is preliminary data.</text>
</comment>
<reference evidence="1 2" key="1">
    <citation type="submission" date="2020-08" db="EMBL/GenBank/DDBJ databases">
        <title>Bridging the membrane lipid divide: bacteria of the FCB group superphylum have the potential to synthesize archaeal ether lipids.</title>
        <authorList>
            <person name="Villanueva L."/>
            <person name="Von Meijenfeldt F.A.B."/>
            <person name="Westbye A.B."/>
            <person name="Yadav S."/>
            <person name="Hopmans E.C."/>
            <person name="Dutilh B.E."/>
            <person name="Sinninghe Damste J.S."/>
        </authorList>
    </citation>
    <scope>NUCLEOTIDE SEQUENCE [LARGE SCALE GENOMIC DNA]</scope>
    <source>
        <strain evidence="1">NIOZ-UU17</strain>
    </source>
</reference>
<gene>
    <name evidence="1" type="ORF">H8D96_05970</name>
</gene>
<accession>A0A8J6NZJ5</accession>
<dbReference type="EMBL" id="JACNIG010000142">
    <property type="protein sequence ID" value="MBC8431448.1"/>
    <property type="molecule type" value="Genomic_DNA"/>
</dbReference>
<organism evidence="1 2">
    <name type="scientific">Candidatus Desulfatibia vada</name>
    <dbReference type="NCBI Taxonomy" id="2841696"/>
    <lineage>
        <taxon>Bacteria</taxon>
        <taxon>Pseudomonadati</taxon>
        <taxon>Thermodesulfobacteriota</taxon>
        <taxon>Desulfobacteria</taxon>
        <taxon>Desulfobacterales</taxon>
        <taxon>Desulfobacterales incertae sedis</taxon>
        <taxon>Candidatus Desulfatibia</taxon>
    </lineage>
</organism>
<sequence>MSAIDKIKEGEKMVEEKTEELIYEFHAHYQEYIELRPEDKDRKDEIFQAWAIQKIAGIQISILELAKKFNSHINNH</sequence>